<comment type="caution">
    <text evidence="2">The sequence shown here is derived from an EMBL/GenBank/DDBJ whole genome shotgun (WGS) entry which is preliminary data.</text>
</comment>
<proteinExistence type="predicted"/>
<name>A0A835KKN0_9POAL</name>
<evidence type="ECO:0000313" key="3">
    <source>
        <dbReference type="Proteomes" id="UP000636709"/>
    </source>
</evidence>
<keyword evidence="1" id="KW-0812">Transmembrane</keyword>
<keyword evidence="1" id="KW-1133">Transmembrane helix</keyword>
<dbReference type="EMBL" id="JACEFO010001352">
    <property type="protein sequence ID" value="KAF8738582.1"/>
    <property type="molecule type" value="Genomic_DNA"/>
</dbReference>
<dbReference type="Proteomes" id="UP000636709">
    <property type="component" value="Unassembled WGS sequence"/>
</dbReference>
<organism evidence="2 3">
    <name type="scientific">Digitaria exilis</name>
    <dbReference type="NCBI Taxonomy" id="1010633"/>
    <lineage>
        <taxon>Eukaryota</taxon>
        <taxon>Viridiplantae</taxon>
        <taxon>Streptophyta</taxon>
        <taxon>Embryophyta</taxon>
        <taxon>Tracheophyta</taxon>
        <taxon>Spermatophyta</taxon>
        <taxon>Magnoliopsida</taxon>
        <taxon>Liliopsida</taxon>
        <taxon>Poales</taxon>
        <taxon>Poaceae</taxon>
        <taxon>PACMAD clade</taxon>
        <taxon>Panicoideae</taxon>
        <taxon>Panicodae</taxon>
        <taxon>Paniceae</taxon>
        <taxon>Anthephorinae</taxon>
        <taxon>Digitaria</taxon>
    </lineage>
</organism>
<evidence type="ECO:0000313" key="2">
    <source>
        <dbReference type="EMBL" id="KAF8738582.1"/>
    </source>
</evidence>
<feature type="transmembrane region" description="Helical" evidence="1">
    <location>
        <begin position="60"/>
        <end position="83"/>
    </location>
</feature>
<accession>A0A835KKN0</accession>
<evidence type="ECO:0000256" key="1">
    <source>
        <dbReference type="SAM" id="Phobius"/>
    </source>
</evidence>
<dbReference type="OrthoDB" id="769821at2759"/>
<sequence>MPRWNLPKRCGRTTYSFRPRAWNFSLKLTEGEIDEDIYSLTGKCPRSRPHRMPVPLQEMLNVRTTLLSSVLLYSLSLLFLILFSSPN</sequence>
<gene>
    <name evidence="2" type="ORF">HU200_013955</name>
</gene>
<dbReference type="AlphaFoldDB" id="A0A835KKN0"/>
<keyword evidence="1" id="KW-0472">Membrane</keyword>
<reference evidence="2" key="1">
    <citation type="submission" date="2020-07" db="EMBL/GenBank/DDBJ databases">
        <title>Genome sequence and genetic diversity analysis of an under-domesticated orphan crop, white fonio (Digitaria exilis).</title>
        <authorList>
            <person name="Bennetzen J.L."/>
            <person name="Chen S."/>
            <person name="Ma X."/>
            <person name="Wang X."/>
            <person name="Yssel A.E.J."/>
            <person name="Chaluvadi S.R."/>
            <person name="Johnson M."/>
            <person name="Gangashetty P."/>
            <person name="Hamidou F."/>
            <person name="Sanogo M.D."/>
            <person name="Zwaenepoel A."/>
            <person name="Wallace J."/>
            <person name="Van De Peer Y."/>
            <person name="Van Deynze A."/>
        </authorList>
    </citation>
    <scope>NUCLEOTIDE SEQUENCE</scope>
    <source>
        <tissue evidence="2">Leaves</tissue>
    </source>
</reference>
<dbReference type="Pfam" id="PF07797">
    <property type="entry name" value="DUF1639"/>
    <property type="match status" value="1"/>
</dbReference>
<keyword evidence="3" id="KW-1185">Reference proteome</keyword>
<protein>
    <submittedName>
        <fullName evidence="2">Uncharacterized protein</fullName>
    </submittedName>
</protein>
<dbReference type="InterPro" id="IPR012438">
    <property type="entry name" value="DUF1639"/>
</dbReference>